<dbReference type="RefSeq" id="XP_026717173.1">
    <property type="nucleotide sequence ID" value="XM_026861372.1"/>
</dbReference>
<gene>
    <name evidence="3" type="primary">INPP5K</name>
</gene>
<comment type="similarity">
    <text evidence="1">Belongs to the inositol 1,4,5-trisphosphate 5-phosphatase type II family.</text>
</comment>
<dbReference type="InterPro" id="IPR000300">
    <property type="entry name" value="IPPc"/>
</dbReference>
<name>A0A663ML29_ATHCN</name>
<dbReference type="AlphaFoldDB" id="A0A663ML29"/>
<accession>A0A663ML29</accession>
<dbReference type="PANTHER" id="PTHR11200">
    <property type="entry name" value="INOSITOL 5-PHOSPHATASE"/>
    <property type="match status" value="1"/>
</dbReference>
<dbReference type="SMART" id="SM00128">
    <property type="entry name" value="IPPc"/>
    <property type="match status" value="1"/>
</dbReference>
<dbReference type="Pfam" id="PF17751">
    <property type="entry name" value="SKICH"/>
    <property type="match status" value="1"/>
</dbReference>
<dbReference type="FunFam" id="3.60.10.10:FF:000066">
    <property type="entry name" value="Inositol polyphosphate-5-phosphatase Kb"/>
    <property type="match status" value="1"/>
</dbReference>
<dbReference type="Gene3D" id="3.60.10.10">
    <property type="entry name" value="Endonuclease/exonuclease/phosphatase"/>
    <property type="match status" value="1"/>
</dbReference>
<dbReference type="InterPro" id="IPR046985">
    <property type="entry name" value="IP5"/>
</dbReference>
<evidence type="ECO:0000259" key="2">
    <source>
        <dbReference type="SMART" id="SM00128"/>
    </source>
</evidence>
<protein>
    <submittedName>
        <fullName evidence="3">Inositol polyphosphate-5-phosphatase K</fullName>
    </submittedName>
</protein>
<dbReference type="Gene3D" id="2.60.40.2840">
    <property type="match status" value="1"/>
</dbReference>
<evidence type="ECO:0000313" key="3">
    <source>
        <dbReference type="Ensembl" id="ENSACUP00000012351.1"/>
    </source>
</evidence>
<dbReference type="GO" id="GO:0045719">
    <property type="term" value="P:negative regulation of glycogen biosynthetic process"/>
    <property type="evidence" value="ECO:0007669"/>
    <property type="project" value="TreeGrafter"/>
</dbReference>
<proteinExistence type="inferred from homology"/>
<organism evidence="3 4">
    <name type="scientific">Athene cunicularia</name>
    <name type="common">Burrowing owl</name>
    <name type="synonym">Speotyto cunicularia</name>
    <dbReference type="NCBI Taxonomy" id="194338"/>
    <lineage>
        <taxon>Eukaryota</taxon>
        <taxon>Metazoa</taxon>
        <taxon>Chordata</taxon>
        <taxon>Craniata</taxon>
        <taxon>Vertebrata</taxon>
        <taxon>Euteleostomi</taxon>
        <taxon>Archelosauria</taxon>
        <taxon>Archosauria</taxon>
        <taxon>Dinosauria</taxon>
        <taxon>Saurischia</taxon>
        <taxon>Theropoda</taxon>
        <taxon>Coelurosauria</taxon>
        <taxon>Aves</taxon>
        <taxon>Neognathae</taxon>
        <taxon>Neoaves</taxon>
        <taxon>Telluraves</taxon>
        <taxon>Strigiformes</taxon>
        <taxon>Strigidae</taxon>
        <taxon>Athene</taxon>
    </lineage>
</organism>
<dbReference type="Ensembl" id="ENSACUT00000013199.1">
    <property type="protein sequence ID" value="ENSACUP00000012351.1"/>
    <property type="gene ID" value="ENSACUG00000008369.1"/>
</dbReference>
<dbReference type="GeneID" id="113487016"/>
<dbReference type="GO" id="GO:0004439">
    <property type="term" value="F:phosphatidylinositol-4,5-bisphosphate 5-phosphatase activity"/>
    <property type="evidence" value="ECO:0007669"/>
    <property type="project" value="TreeGrafter"/>
</dbReference>
<reference evidence="3" key="2">
    <citation type="submission" date="2025-09" db="UniProtKB">
        <authorList>
            <consortium name="Ensembl"/>
        </authorList>
    </citation>
    <scope>IDENTIFICATION</scope>
</reference>
<dbReference type="FunFam" id="2.60.40.2840:FF:000005">
    <property type="entry name" value="inositol polyphosphate 5-phosphatase K"/>
    <property type="match status" value="1"/>
</dbReference>
<dbReference type="KEGG" id="acun:113487016"/>
<keyword evidence="4" id="KW-1185">Reference proteome</keyword>
<dbReference type="InterPro" id="IPR041611">
    <property type="entry name" value="SKICH"/>
</dbReference>
<dbReference type="GO" id="GO:0005783">
    <property type="term" value="C:endoplasmic reticulum"/>
    <property type="evidence" value="ECO:0007669"/>
    <property type="project" value="TreeGrafter"/>
</dbReference>
<dbReference type="Pfam" id="PF22669">
    <property type="entry name" value="Exo_endo_phos2"/>
    <property type="match status" value="1"/>
</dbReference>
<dbReference type="SUPFAM" id="SSF56219">
    <property type="entry name" value="DNase I-like"/>
    <property type="match status" value="1"/>
</dbReference>
<dbReference type="CTD" id="51763"/>
<dbReference type="GO" id="GO:0001726">
    <property type="term" value="C:ruffle"/>
    <property type="evidence" value="ECO:0007669"/>
    <property type="project" value="TreeGrafter"/>
</dbReference>
<reference evidence="3" key="1">
    <citation type="submission" date="2025-08" db="UniProtKB">
        <authorList>
            <consortium name="Ensembl"/>
        </authorList>
    </citation>
    <scope>IDENTIFICATION</scope>
</reference>
<dbReference type="GO" id="GO:0051898">
    <property type="term" value="P:negative regulation of phosphatidylinositol 3-kinase/protein kinase B signal transduction"/>
    <property type="evidence" value="ECO:0007669"/>
    <property type="project" value="TreeGrafter"/>
</dbReference>
<dbReference type="GO" id="GO:0046627">
    <property type="term" value="P:negative regulation of insulin receptor signaling pathway"/>
    <property type="evidence" value="ECO:0007669"/>
    <property type="project" value="TreeGrafter"/>
</dbReference>
<dbReference type="Proteomes" id="UP000472269">
    <property type="component" value="Unplaced"/>
</dbReference>
<sequence length="549" mass="63378">MASFSSEDAFQDSAALSLNDVESLQSFRSRSASFSSTGSSGRLQLRQRVSQLMACVEDISSDDEIHEEVSRTLDEAFRIWGKKLKDKWQEFRLHLVTWNVGTASPPPDVTSLLQLNSLGPTVDMYVIGLQEVNSRITNFLSDLAFDDPWSIFFMTVLSPLGYIKLSSIRMQGLLLLLFVKHVHLPFIRDIHTHYTRTGLYGYWGNKGGVTVRMSLYGHTVCFMNCHLPAHIENTEQRLDDFEKILEMQFEGENIPSTLDHDVLFCFGDLNFRIADYGIHFVRESINNKRYNLLWEKDQLNMAKKKEAFLQEFIEGPLQFKPTYKFDLYSDVYDTREQKSLFWFNEKKRKPAWTDRILWRVKNLCQHVSKEGEFTEEEQTISVTLNNYISHMSYGISDHKPVTGTFGLELKPLLSHPLVTLNPEGEWSAEHDVLISYSAAPELPSSAWDWIGLFKVAFRHVNDYVTYAWVEDDEISSNKDSKQVYMSAAEIPDMGGEFLLCYYSNNLQSIVGISQPFQIQPNRTLIRKDLTQEENSWMQKPDNLASQDEF</sequence>
<dbReference type="GO" id="GO:0005886">
    <property type="term" value="C:plasma membrane"/>
    <property type="evidence" value="ECO:0007669"/>
    <property type="project" value="TreeGrafter"/>
</dbReference>
<dbReference type="GO" id="GO:0046856">
    <property type="term" value="P:phosphatidylinositol dephosphorylation"/>
    <property type="evidence" value="ECO:0007669"/>
    <property type="project" value="InterPro"/>
</dbReference>
<dbReference type="CDD" id="cd09094">
    <property type="entry name" value="INPP5c_INPP5J-like"/>
    <property type="match status" value="1"/>
</dbReference>
<dbReference type="PANTHER" id="PTHR11200:SF117">
    <property type="entry name" value="INOSITOL POLYPHOSPHATE 5-PHOSPHATASE K"/>
    <property type="match status" value="1"/>
</dbReference>
<dbReference type="OrthoDB" id="62798at2759"/>
<evidence type="ECO:0000256" key="1">
    <source>
        <dbReference type="ARBA" id="ARBA00005910"/>
    </source>
</evidence>
<evidence type="ECO:0000313" key="4">
    <source>
        <dbReference type="Proteomes" id="UP000472269"/>
    </source>
</evidence>
<feature type="domain" description="Inositol polyphosphate-related phosphatase" evidence="2">
    <location>
        <begin position="89"/>
        <end position="413"/>
    </location>
</feature>
<dbReference type="GO" id="GO:0016312">
    <property type="term" value="F:inositol bisphosphate phosphatase activity"/>
    <property type="evidence" value="ECO:0007669"/>
    <property type="project" value="TreeGrafter"/>
</dbReference>
<dbReference type="InterPro" id="IPR036691">
    <property type="entry name" value="Endo/exonu/phosph_ase_sf"/>
</dbReference>
<dbReference type="GO" id="GO:0034485">
    <property type="term" value="F:phosphatidylinositol-3,4,5-trisphosphate 5-phosphatase activity"/>
    <property type="evidence" value="ECO:0007669"/>
    <property type="project" value="TreeGrafter"/>
</dbReference>